<evidence type="ECO:0008006" key="3">
    <source>
        <dbReference type="Google" id="ProtNLM"/>
    </source>
</evidence>
<comment type="caution">
    <text evidence="1">The sequence shown here is derived from an EMBL/GenBank/DDBJ whole genome shotgun (WGS) entry which is preliminary data.</text>
</comment>
<dbReference type="Proteomes" id="UP000011747">
    <property type="component" value="Unassembled WGS sequence"/>
</dbReference>
<dbReference type="InterPro" id="IPR047175">
    <property type="entry name" value="CotS-like"/>
</dbReference>
<dbReference type="HOGENOM" id="CLU_076846_0_0_9"/>
<name>G9QQ42_9BACI</name>
<sequence length="325" mass="39193">MMRVMMMINDVCSGDDFSHRLLLSVQNVLKEPVLSYKPIKEGKWKIFLPSGPWFLKEFSSETKWKQQQALIRSLHSVHFFKTAEPHPMQTEEVISFQKRFYGVFRWIESSIPPFSYKREEERIQALSVLNEFHACTETFYSSFLSVISQFDQTKKWKGRHHEFEANRKKLEWYLSLNTIKKYLWMGERAIEAISKFTIQDEMAIIHGDVAHHNFIKDRSNRLFITDFDLIAIAPKTYDYIQFAMRVLPILHWDESLLWKHPFLDKYQDDPFFLAHLLFPSDIFREWNRFFKRPRNGHLPYLYQITVKEMDERTAFFNKIFAKMFK</sequence>
<dbReference type="PANTHER" id="PTHR39179">
    <property type="entry name" value="SPORE COAT PROTEIN I"/>
    <property type="match status" value="1"/>
</dbReference>
<gene>
    <name evidence="1" type="ORF">HMPREF1015_00409</name>
</gene>
<accession>G9QQ42</accession>
<dbReference type="InterPro" id="IPR011009">
    <property type="entry name" value="Kinase-like_dom_sf"/>
</dbReference>
<dbReference type="PATRIC" id="fig|665952.3.peg.3325"/>
<evidence type="ECO:0000313" key="2">
    <source>
        <dbReference type="Proteomes" id="UP000011747"/>
    </source>
</evidence>
<proteinExistence type="predicted"/>
<dbReference type="SUPFAM" id="SSF56112">
    <property type="entry name" value="Protein kinase-like (PK-like)"/>
    <property type="match status" value="1"/>
</dbReference>
<dbReference type="AlphaFoldDB" id="G9QQ42"/>
<dbReference type="GO" id="GO:0042601">
    <property type="term" value="C:endospore-forming forespore"/>
    <property type="evidence" value="ECO:0007669"/>
    <property type="project" value="TreeGrafter"/>
</dbReference>
<reference evidence="1 2" key="1">
    <citation type="submission" date="2011-09" db="EMBL/GenBank/DDBJ databases">
        <title>The Genome Sequence of Bacillus smithii 7_3_47FAA.</title>
        <authorList>
            <consortium name="The Broad Institute Genome Sequencing Platform"/>
            <person name="Earl A."/>
            <person name="Ward D."/>
            <person name="Feldgarden M."/>
            <person name="Gevers D."/>
            <person name="Daigneault M."/>
            <person name="Strauss J."/>
            <person name="Allen-Vercoe E."/>
            <person name="Young S.K."/>
            <person name="Zeng Q."/>
            <person name="Gargeya S."/>
            <person name="Fitzgerald M."/>
            <person name="Haas B."/>
            <person name="Abouelleil A."/>
            <person name="Alvarado L."/>
            <person name="Arachchi H.M."/>
            <person name="Berlin A."/>
            <person name="Brown A."/>
            <person name="Chapman S.B."/>
            <person name="Chen Z."/>
            <person name="Dunbar C."/>
            <person name="Freedman E."/>
            <person name="Gearin G."/>
            <person name="Goldberg J."/>
            <person name="Griggs A."/>
            <person name="Gujja S."/>
            <person name="Heiman D."/>
            <person name="Howarth C."/>
            <person name="Larson L."/>
            <person name="Lui A."/>
            <person name="MacDonald P.J.P."/>
            <person name="Montmayeur A."/>
            <person name="Murphy C."/>
            <person name="Neiman D."/>
            <person name="Pearson M."/>
            <person name="Priest M."/>
            <person name="Roberts A."/>
            <person name="Saif S."/>
            <person name="Shea T."/>
            <person name="Shenoy N."/>
            <person name="Sisk P."/>
            <person name="Stolte C."/>
            <person name="Sykes S."/>
            <person name="Wortman J."/>
            <person name="Nusbaum C."/>
            <person name="Birren B."/>
        </authorList>
    </citation>
    <scope>NUCLEOTIDE SEQUENCE [LARGE SCALE GENOMIC DNA]</scope>
    <source>
        <strain evidence="1 2">7_3_47FAA</strain>
    </source>
</reference>
<evidence type="ECO:0000313" key="1">
    <source>
        <dbReference type="EMBL" id="EHL73356.1"/>
    </source>
</evidence>
<organism evidence="1 2">
    <name type="scientific">Bacillus smithii 7_3_47FAA</name>
    <dbReference type="NCBI Taxonomy" id="665952"/>
    <lineage>
        <taxon>Bacteria</taxon>
        <taxon>Bacillati</taxon>
        <taxon>Bacillota</taxon>
        <taxon>Bacilli</taxon>
        <taxon>Bacillales</taxon>
        <taxon>Bacillaceae</taxon>
        <taxon>Bacillus</taxon>
    </lineage>
</organism>
<dbReference type="Gene3D" id="3.90.1200.10">
    <property type="match status" value="1"/>
</dbReference>
<dbReference type="EMBL" id="ACWF01000158">
    <property type="protein sequence ID" value="EHL73356.1"/>
    <property type="molecule type" value="Genomic_DNA"/>
</dbReference>
<dbReference type="PANTHER" id="PTHR39179:SF3">
    <property type="entry name" value="COTS-RELATED PROTEIN"/>
    <property type="match status" value="1"/>
</dbReference>
<protein>
    <recommendedName>
        <fullName evidence="3">Aminoglycoside phosphotransferase domain-containing protein</fullName>
    </recommendedName>
</protein>
<keyword evidence="2" id="KW-1185">Reference proteome</keyword>